<evidence type="ECO:0000313" key="3">
    <source>
        <dbReference type="Proteomes" id="UP001605036"/>
    </source>
</evidence>
<feature type="region of interest" description="Disordered" evidence="1">
    <location>
        <begin position="1"/>
        <end position="26"/>
    </location>
</feature>
<gene>
    <name evidence="2" type="ORF">R1flu_014123</name>
</gene>
<name>A0ABD1YIY2_9MARC</name>
<dbReference type="Proteomes" id="UP001605036">
    <property type="component" value="Unassembled WGS sequence"/>
</dbReference>
<organism evidence="2 3">
    <name type="scientific">Riccia fluitans</name>
    <dbReference type="NCBI Taxonomy" id="41844"/>
    <lineage>
        <taxon>Eukaryota</taxon>
        <taxon>Viridiplantae</taxon>
        <taxon>Streptophyta</taxon>
        <taxon>Embryophyta</taxon>
        <taxon>Marchantiophyta</taxon>
        <taxon>Marchantiopsida</taxon>
        <taxon>Marchantiidae</taxon>
        <taxon>Marchantiales</taxon>
        <taxon>Ricciaceae</taxon>
        <taxon>Riccia</taxon>
    </lineage>
</organism>
<evidence type="ECO:0000313" key="2">
    <source>
        <dbReference type="EMBL" id="KAL2629437.1"/>
    </source>
</evidence>
<dbReference type="EMBL" id="JBHFFA010000004">
    <property type="protein sequence ID" value="KAL2629437.1"/>
    <property type="molecule type" value="Genomic_DNA"/>
</dbReference>
<dbReference type="AlphaFoldDB" id="A0ABD1YIY2"/>
<accession>A0ABD1YIY2</accession>
<comment type="caution">
    <text evidence="2">The sequence shown here is derived from an EMBL/GenBank/DDBJ whole genome shotgun (WGS) entry which is preliminary data.</text>
</comment>
<evidence type="ECO:0000256" key="1">
    <source>
        <dbReference type="SAM" id="MobiDB-lite"/>
    </source>
</evidence>
<protein>
    <submittedName>
        <fullName evidence="2">Uncharacterized protein</fullName>
    </submittedName>
</protein>
<reference evidence="2 3" key="1">
    <citation type="submission" date="2024-09" db="EMBL/GenBank/DDBJ databases">
        <title>Chromosome-scale assembly of Riccia fluitans.</title>
        <authorList>
            <person name="Paukszto L."/>
            <person name="Sawicki J."/>
            <person name="Karawczyk K."/>
            <person name="Piernik-Szablinska J."/>
            <person name="Szczecinska M."/>
            <person name="Mazdziarz M."/>
        </authorList>
    </citation>
    <scope>NUCLEOTIDE SEQUENCE [LARGE SCALE GENOMIC DNA]</scope>
    <source>
        <strain evidence="2">Rf_01</strain>
        <tissue evidence="2">Aerial parts of the thallus</tissue>
    </source>
</reference>
<proteinExistence type="predicted"/>
<sequence>MKMLLYTRSGEQRAEGKEEKGDSEERRKRVEFQFMHLLHTAQHPSLELSQAPLPLPSSAALAFPNICLSKWHVSLSFNDSRILTSWAHTQSNQS</sequence>
<feature type="compositionally biased region" description="Basic and acidic residues" evidence="1">
    <location>
        <begin position="10"/>
        <end position="26"/>
    </location>
</feature>
<keyword evidence="3" id="KW-1185">Reference proteome</keyword>